<dbReference type="EMBL" id="BRXW01000016">
    <property type="protein sequence ID" value="GMH99894.1"/>
    <property type="molecule type" value="Genomic_DNA"/>
</dbReference>
<comment type="caution">
    <text evidence="3">The sequence shown here is derived from an EMBL/GenBank/DDBJ whole genome shotgun (WGS) entry which is preliminary data.</text>
</comment>
<dbReference type="Proteomes" id="UP001165122">
    <property type="component" value="Unassembled WGS sequence"/>
</dbReference>
<dbReference type="InterPro" id="IPR002110">
    <property type="entry name" value="Ankyrin_rpt"/>
</dbReference>
<organism evidence="3 4">
    <name type="scientific">Triparma laevis f. longispina</name>
    <dbReference type="NCBI Taxonomy" id="1714387"/>
    <lineage>
        <taxon>Eukaryota</taxon>
        <taxon>Sar</taxon>
        <taxon>Stramenopiles</taxon>
        <taxon>Ochrophyta</taxon>
        <taxon>Bolidophyceae</taxon>
        <taxon>Parmales</taxon>
        <taxon>Triparmaceae</taxon>
        <taxon>Triparma</taxon>
    </lineage>
</organism>
<dbReference type="OrthoDB" id="341259at2759"/>
<dbReference type="PANTHER" id="PTHR24201">
    <property type="entry name" value="ANK_REP_REGION DOMAIN-CONTAINING PROTEIN"/>
    <property type="match status" value="1"/>
</dbReference>
<keyword evidence="1" id="KW-0677">Repeat</keyword>
<sequence>MGKYFASDFEAKQWAASKLQAIVRSRNERRAVALRRADMEEASKLLVDPNNVKILDQRQAADGFEEQQLYIKSRKFKEDAGVGDIVALKHWLKQKKGSVDSNMAGYRGERAGHRAAENGHEDCLKLCIENGFDQDCETKLGNTAAHYAAMGGANGCIRLLSDNLADIMKHNLKDETPVTISANKGKESTMALINSLAVQGEDLAMKRRRYNELRRQNEIRRKKGILFGRDIDGGEGGNEFVVPFAARLNDENKFFVSCGLRSSGTVKTVLSAGINMAAPVVMKRRKEMEADRAKREGVRSLMFLSNERKNSMSTVATEE</sequence>
<evidence type="ECO:0000313" key="4">
    <source>
        <dbReference type="Proteomes" id="UP001165122"/>
    </source>
</evidence>
<dbReference type="PROSITE" id="PS50096">
    <property type="entry name" value="IQ"/>
    <property type="match status" value="1"/>
</dbReference>
<reference evidence="4" key="1">
    <citation type="journal article" date="2023" name="Commun. Biol.">
        <title>Genome analysis of Parmales, the sister group of diatoms, reveals the evolutionary specialization of diatoms from phago-mixotrophs to photoautotrophs.</title>
        <authorList>
            <person name="Ban H."/>
            <person name="Sato S."/>
            <person name="Yoshikawa S."/>
            <person name="Yamada K."/>
            <person name="Nakamura Y."/>
            <person name="Ichinomiya M."/>
            <person name="Sato N."/>
            <person name="Blanc-Mathieu R."/>
            <person name="Endo H."/>
            <person name="Kuwata A."/>
            <person name="Ogata H."/>
        </authorList>
    </citation>
    <scope>NUCLEOTIDE SEQUENCE [LARGE SCALE GENOMIC DNA]</scope>
    <source>
        <strain evidence="4">NIES 3700</strain>
    </source>
</reference>
<name>A0A9W7C658_9STRA</name>
<dbReference type="Gene3D" id="1.25.40.20">
    <property type="entry name" value="Ankyrin repeat-containing domain"/>
    <property type="match status" value="1"/>
</dbReference>
<proteinExistence type="predicted"/>
<dbReference type="SMART" id="SM00248">
    <property type="entry name" value="ANK"/>
    <property type="match status" value="2"/>
</dbReference>
<evidence type="ECO:0000256" key="2">
    <source>
        <dbReference type="ARBA" id="ARBA00023043"/>
    </source>
</evidence>
<dbReference type="InterPro" id="IPR050776">
    <property type="entry name" value="Ank_Repeat/CDKN_Inhibitor"/>
</dbReference>
<dbReference type="Pfam" id="PF12796">
    <property type="entry name" value="Ank_2"/>
    <property type="match status" value="1"/>
</dbReference>
<dbReference type="SUPFAM" id="SSF48403">
    <property type="entry name" value="Ankyrin repeat"/>
    <property type="match status" value="1"/>
</dbReference>
<dbReference type="PANTHER" id="PTHR24201:SF15">
    <property type="entry name" value="ANKYRIN REPEAT DOMAIN-CONTAINING PROTEIN 66"/>
    <property type="match status" value="1"/>
</dbReference>
<evidence type="ECO:0000256" key="1">
    <source>
        <dbReference type="ARBA" id="ARBA00022737"/>
    </source>
</evidence>
<evidence type="ECO:0000313" key="3">
    <source>
        <dbReference type="EMBL" id="GMH99894.1"/>
    </source>
</evidence>
<protein>
    <submittedName>
        <fullName evidence="3">Uncharacterized protein</fullName>
    </submittedName>
</protein>
<accession>A0A9W7C658</accession>
<gene>
    <name evidence="3" type="ORF">TrLO_g769</name>
</gene>
<dbReference type="InterPro" id="IPR036770">
    <property type="entry name" value="Ankyrin_rpt-contain_sf"/>
</dbReference>
<keyword evidence="2" id="KW-0040">ANK repeat</keyword>
<keyword evidence="4" id="KW-1185">Reference proteome</keyword>
<dbReference type="AlphaFoldDB" id="A0A9W7C658"/>